<dbReference type="Proteomes" id="UP000315816">
    <property type="component" value="Unassembled WGS sequence"/>
</dbReference>
<dbReference type="RefSeq" id="WP_142853518.1">
    <property type="nucleotide sequence ID" value="NZ_FXWW01000002.1"/>
</dbReference>
<proteinExistence type="predicted"/>
<feature type="coiled-coil region" evidence="1">
    <location>
        <begin position="10"/>
        <end position="39"/>
    </location>
</feature>
<dbReference type="SUPFAM" id="SSF52833">
    <property type="entry name" value="Thioredoxin-like"/>
    <property type="match status" value="1"/>
</dbReference>
<protein>
    <submittedName>
        <fullName evidence="2">DUF899 domain-containing protein</fullName>
    </submittedName>
</protein>
<dbReference type="InterPro" id="IPR010296">
    <property type="entry name" value="DUF899_thioredox"/>
</dbReference>
<accession>A0A545SQX4</accession>
<gene>
    <name evidence="2" type="ORF">FIL88_08985</name>
</gene>
<keyword evidence="1" id="KW-0175">Coiled coil</keyword>
<organism evidence="2 3">
    <name type="scientific">Aliiroseovarius halocynthiae</name>
    <dbReference type="NCBI Taxonomy" id="985055"/>
    <lineage>
        <taxon>Bacteria</taxon>
        <taxon>Pseudomonadati</taxon>
        <taxon>Pseudomonadota</taxon>
        <taxon>Alphaproteobacteria</taxon>
        <taxon>Rhodobacterales</taxon>
        <taxon>Paracoccaceae</taxon>
        <taxon>Aliiroseovarius</taxon>
    </lineage>
</organism>
<dbReference type="OrthoDB" id="7331188at2"/>
<dbReference type="AlphaFoldDB" id="A0A545SQX4"/>
<dbReference type="EMBL" id="VICH01000006">
    <property type="protein sequence ID" value="TQV67354.1"/>
    <property type="molecule type" value="Genomic_DNA"/>
</dbReference>
<name>A0A545SQX4_9RHOB</name>
<sequence length="234" mass="26507">MTNPTIASRAEWLEARKALLEQEKAHTKQKDALAEARRNLPWVKIDKTYRFQTTEGEKTLGQLFGPRSQLITYHFMFGPEWENPCKSCSFWADSYNGLSPHLGARDVAFVAVSSAPLERLTAFKDRMGWDFEWVSSFGSDFNFDYDVGFGPDRPKEMSRAYNFGTIADAPIDEMHGTSVFAKGDDGSVFHTYSMYGRGLDTTNAAYSYIDLTPKGRSEPAEGNPMAWLEYHDAY</sequence>
<evidence type="ECO:0000256" key="1">
    <source>
        <dbReference type="SAM" id="Coils"/>
    </source>
</evidence>
<dbReference type="InterPro" id="IPR036249">
    <property type="entry name" value="Thioredoxin-like_sf"/>
</dbReference>
<dbReference type="Pfam" id="PF05988">
    <property type="entry name" value="DUF899"/>
    <property type="match status" value="1"/>
</dbReference>
<evidence type="ECO:0000313" key="2">
    <source>
        <dbReference type="EMBL" id="TQV67354.1"/>
    </source>
</evidence>
<keyword evidence="3" id="KW-1185">Reference proteome</keyword>
<comment type="caution">
    <text evidence="2">The sequence shown here is derived from an EMBL/GenBank/DDBJ whole genome shotgun (WGS) entry which is preliminary data.</text>
</comment>
<reference evidence="2 3" key="1">
    <citation type="submission" date="2019-06" db="EMBL/GenBank/DDBJ databases">
        <title>A novel species of marine bacteria.</title>
        <authorList>
            <person name="Wang Y."/>
        </authorList>
    </citation>
    <scope>NUCLEOTIDE SEQUENCE [LARGE SCALE GENOMIC DNA]</scope>
    <source>
        <strain evidence="2 3">MA1-10</strain>
    </source>
</reference>
<evidence type="ECO:0000313" key="3">
    <source>
        <dbReference type="Proteomes" id="UP000315816"/>
    </source>
</evidence>